<evidence type="ECO:0000313" key="3">
    <source>
        <dbReference type="Proteomes" id="UP001287445"/>
    </source>
</evidence>
<gene>
    <name evidence="2" type="ORF">SGN30_10400</name>
</gene>
<feature type="compositionally biased region" description="Low complexity" evidence="1">
    <location>
        <begin position="76"/>
        <end position="91"/>
    </location>
</feature>
<dbReference type="RefSeq" id="WP_319073399.1">
    <property type="nucleotide sequence ID" value="NZ_JAWWMZ010000003.1"/>
</dbReference>
<feature type="region of interest" description="Disordered" evidence="1">
    <location>
        <begin position="1"/>
        <end position="142"/>
    </location>
</feature>
<comment type="caution">
    <text evidence="2">The sequence shown here is derived from an EMBL/GenBank/DDBJ whole genome shotgun (WGS) entry which is preliminary data.</text>
</comment>
<feature type="compositionally biased region" description="Pro residues" evidence="1">
    <location>
        <begin position="92"/>
        <end position="106"/>
    </location>
</feature>
<sequence length="142" mass="14252">MEAAKTFERDGKRYRPGDPLPEGLDAVTLAHYKRHGMVREPRAKTPGPAEKKPAGPASPPQTPTPRRNSSPKPANTAGLQAAGQGAATDTAPPAPLPPTDPTPPADQPAAAGDGVATGEAAGTQEGGAAPVDGTAAQEPAKE</sequence>
<reference evidence="2" key="1">
    <citation type="submission" date="2023-11" db="EMBL/GenBank/DDBJ databases">
        <title>Identification and selenium tolerance of Delftia acidovorans R3-25.</title>
        <authorList>
            <person name="Zhang S."/>
            <person name="Liu Y."/>
            <person name="Guo Y."/>
        </authorList>
    </citation>
    <scope>NUCLEOTIDE SEQUENCE</scope>
    <source>
        <strain evidence="2">R3-25</strain>
    </source>
</reference>
<name>A0AAJ2QX51_DELAC</name>
<feature type="compositionally biased region" description="Low complexity" evidence="1">
    <location>
        <begin position="107"/>
        <end position="129"/>
    </location>
</feature>
<dbReference type="EMBL" id="JAWWMZ010000003">
    <property type="protein sequence ID" value="MDX4953825.1"/>
    <property type="molecule type" value="Genomic_DNA"/>
</dbReference>
<proteinExistence type="predicted"/>
<evidence type="ECO:0000313" key="2">
    <source>
        <dbReference type="EMBL" id="MDX4953825.1"/>
    </source>
</evidence>
<dbReference type="Proteomes" id="UP001287445">
    <property type="component" value="Unassembled WGS sequence"/>
</dbReference>
<accession>A0AAJ2QX51</accession>
<organism evidence="2 3">
    <name type="scientific">Delftia acidovorans</name>
    <name type="common">Pseudomonas acidovorans</name>
    <name type="synonym">Comamonas acidovorans</name>
    <dbReference type="NCBI Taxonomy" id="80866"/>
    <lineage>
        <taxon>Bacteria</taxon>
        <taxon>Pseudomonadati</taxon>
        <taxon>Pseudomonadota</taxon>
        <taxon>Betaproteobacteria</taxon>
        <taxon>Burkholderiales</taxon>
        <taxon>Comamonadaceae</taxon>
        <taxon>Delftia</taxon>
    </lineage>
</organism>
<dbReference type="AlphaFoldDB" id="A0AAJ2QX51"/>
<feature type="compositionally biased region" description="Polar residues" evidence="1">
    <location>
        <begin position="64"/>
        <end position="73"/>
    </location>
</feature>
<protein>
    <submittedName>
        <fullName evidence="2">Uncharacterized protein</fullName>
    </submittedName>
</protein>
<feature type="compositionally biased region" description="Basic and acidic residues" evidence="1">
    <location>
        <begin position="37"/>
        <end position="53"/>
    </location>
</feature>
<evidence type="ECO:0000256" key="1">
    <source>
        <dbReference type="SAM" id="MobiDB-lite"/>
    </source>
</evidence>
<feature type="compositionally biased region" description="Basic and acidic residues" evidence="1">
    <location>
        <begin position="1"/>
        <end position="16"/>
    </location>
</feature>